<reference evidence="9 10" key="1">
    <citation type="submission" date="2017-02" db="EMBL/GenBank/DDBJ databases">
        <title>The new phylogeny of genus Mycobacterium.</title>
        <authorList>
            <person name="Tortoli E."/>
            <person name="Trovato A."/>
            <person name="Cirillo D.M."/>
        </authorList>
    </citation>
    <scope>NUCLEOTIDE SEQUENCE [LARGE SCALE GENOMIC DNA]</scope>
    <source>
        <strain evidence="9 10">DSM 45145</strain>
    </source>
</reference>
<dbReference type="OrthoDB" id="5197368at2"/>
<keyword evidence="4 7" id="KW-0812">Transmembrane</keyword>
<evidence type="ECO:0000256" key="4">
    <source>
        <dbReference type="ARBA" id="ARBA00022692"/>
    </source>
</evidence>
<gene>
    <name evidence="9" type="ORF">BST37_16885</name>
    <name evidence="8" type="ORF">MNVI_14370</name>
</gene>
<dbReference type="Proteomes" id="UP000192374">
    <property type="component" value="Unassembled WGS sequence"/>
</dbReference>
<keyword evidence="3" id="KW-1003">Cell membrane</keyword>
<feature type="transmembrane region" description="Helical" evidence="7">
    <location>
        <begin position="35"/>
        <end position="54"/>
    </location>
</feature>
<keyword evidence="5 7" id="KW-1133">Transmembrane helix</keyword>
<protein>
    <submittedName>
        <fullName evidence="9">Transglycosylase</fullName>
    </submittedName>
</protein>
<evidence type="ECO:0000256" key="7">
    <source>
        <dbReference type="SAM" id="Phobius"/>
    </source>
</evidence>
<dbReference type="PANTHER" id="PTHR33884:SF3">
    <property type="entry name" value="UPF0410 PROTEIN YMGE"/>
    <property type="match status" value="1"/>
</dbReference>
<dbReference type="Proteomes" id="UP000466894">
    <property type="component" value="Chromosome"/>
</dbReference>
<dbReference type="InterPro" id="IPR007341">
    <property type="entry name" value="Transgly_assoc"/>
</dbReference>
<evidence type="ECO:0000256" key="2">
    <source>
        <dbReference type="ARBA" id="ARBA00011006"/>
    </source>
</evidence>
<comment type="similarity">
    <text evidence="2">Belongs to the UPF0410 family.</text>
</comment>
<evidence type="ECO:0000313" key="11">
    <source>
        <dbReference type="Proteomes" id="UP000466894"/>
    </source>
</evidence>
<evidence type="ECO:0000256" key="3">
    <source>
        <dbReference type="ARBA" id="ARBA00022475"/>
    </source>
</evidence>
<evidence type="ECO:0000313" key="8">
    <source>
        <dbReference type="EMBL" id="BBY06119.1"/>
    </source>
</evidence>
<dbReference type="PANTHER" id="PTHR33884">
    <property type="entry name" value="UPF0410 PROTEIN YMGE"/>
    <property type="match status" value="1"/>
</dbReference>
<feature type="transmembrane region" description="Helical" evidence="7">
    <location>
        <begin position="60"/>
        <end position="80"/>
    </location>
</feature>
<name>A0A7I7PC70_9MYCO</name>
<evidence type="ECO:0000256" key="5">
    <source>
        <dbReference type="ARBA" id="ARBA00022989"/>
    </source>
</evidence>
<organism evidence="8 11">
    <name type="scientific">Mycobacterium noviomagense</name>
    <dbReference type="NCBI Taxonomy" id="459858"/>
    <lineage>
        <taxon>Bacteria</taxon>
        <taxon>Bacillati</taxon>
        <taxon>Actinomycetota</taxon>
        <taxon>Actinomycetes</taxon>
        <taxon>Mycobacteriales</taxon>
        <taxon>Mycobacteriaceae</taxon>
        <taxon>Mycobacterium</taxon>
    </lineage>
</organism>
<evidence type="ECO:0000313" key="10">
    <source>
        <dbReference type="Proteomes" id="UP000192374"/>
    </source>
</evidence>
<evidence type="ECO:0000256" key="1">
    <source>
        <dbReference type="ARBA" id="ARBA00004651"/>
    </source>
</evidence>
<keyword evidence="10" id="KW-1185">Reference proteome</keyword>
<proteinExistence type="inferred from homology"/>
<dbReference type="KEGG" id="mnv:MNVI_14370"/>
<feature type="transmembrane region" description="Helical" evidence="7">
    <location>
        <begin position="6"/>
        <end position="23"/>
    </location>
</feature>
<dbReference type="EMBL" id="MVIC01000037">
    <property type="protein sequence ID" value="ORB12170.1"/>
    <property type="molecule type" value="Genomic_DNA"/>
</dbReference>
<dbReference type="AlphaFoldDB" id="A0A7I7PC70"/>
<accession>A0A7I7PC70</accession>
<evidence type="ECO:0000313" key="9">
    <source>
        <dbReference type="EMBL" id="ORB12170.1"/>
    </source>
</evidence>
<reference evidence="8" key="3">
    <citation type="submission" date="2020-02" db="EMBL/GenBank/DDBJ databases">
        <authorList>
            <person name="Matsumoto Y."/>
            <person name="Motooka D."/>
            <person name="Nakamura S."/>
        </authorList>
    </citation>
    <scope>NUCLEOTIDE SEQUENCE</scope>
    <source>
        <strain evidence="8">JCM 16367</strain>
    </source>
</reference>
<evidence type="ECO:0000256" key="6">
    <source>
        <dbReference type="ARBA" id="ARBA00023136"/>
    </source>
</evidence>
<comment type="subcellular location">
    <subcellularLocation>
        <location evidence="1">Cell membrane</location>
        <topology evidence="1">Multi-pass membrane protein</topology>
    </subcellularLocation>
</comment>
<dbReference type="EMBL" id="AP022583">
    <property type="protein sequence ID" value="BBY06119.1"/>
    <property type="molecule type" value="Genomic_DNA"/>
</dbReference>
<keyword evidence="6 7" id="KW-0472">Membrane</keyword>
<reference evidence="8 11" key="2">
    <citation type="journal article" date="2019" name="Emerg. Microbes Infect.">
        <title>Comprehensive subspecies identification of 175 nontuberculous mycobacteria species based on 7547 genomic profiles.</title>
        <authorList>
            <person name="Matsumoto Y."/>
            <person name="Kinjo T."/>
            <person name="Motooka D."/>
            <person name="Nabeya D."/>
            <person name="Jung N."/>
            <person name="Uechi K."/>
            <person name="Horii T."/>
            <person name="Iida T."/>
            <person name="Fujita J."/>
            <person name="Nakamura S."/>
        </authorList>
    </citation>
    <scope>NUCLEOTIDE SEQUENCE [LARGE SCALE GENOMIC DNA]</scope>
    <source>
        <strain evidence="8 11">JCM 16367</strain>
    </source>
</reference>
<dbReference type="RefSeq" id="WP_083088934.1">
    <property type="nucleotide sequence ID" value="NZ_AP022583.1"/>
</dbReference>
<sequence>MIGAIILAIIVGAIIGVVARLIMPGRQSIGMIMTVLIGAVGGLIGSAVASAFGYHNANGGIAWIPLIIGVVVAIILIAAYEAVTGRRRGGTPLGGSRRL</sequence>
<dbReference type="GO" id="GO:0005886">
    <property type="term" value="C:plasma membrane"/>
    <property type="evidence" value="ECO:0007669"/>
    <property type="project" value="UniProtKB-SubCell"/>
</dbReference>